<feature type="domain" description="HTH arsR-type" evidence="1">
    <location>
        <begin position="1"/>
        <end position="90"/>
    </location>
</feature>
<dbReference type="InterPro" id="IPR011991">
    <property type="entry name" value="ArsR-like_HTH"/>
</dbReference>
<dbReference type="Gene3D" id="1.10.10.10">
    <property type="entry name" value="Winged helix-like DNA-binding domain superfamily/Winged helix DNA-binding domain"/>
    <property type="match status" value="1"/>
</dbReference>
<gene>
    <name evidence="2" type="ORF">GCM10010411_77790</name>
</gene>
<dbReference type="PROSITE" id="PS50987">
    <property type="entry name" value="HTH_ARSR_2"/>
    <property type="match status" value="1"/>
</dbReference>
<dbReference type="CDD" id="cd00090">
    <property type="entry name" value="HTH_ARSR"/>
    <property type="match status" value="1"/>
</dbReference>
<dbReference type="PANTHER" id="PTHR38600:SF1">
    <property type="entry name" value="TRANSCRIPTIONAL REGULATORY PROTEIN"/>
    <property type="match status" value="1"/>
</dbReference>
<dbReference type="SMART" id="SM00418">
    <property type="entry name" value="HTH_ARSR"/>
    <property type="match status" value="1"/>
</dbReference>
<dbReference type="InterPro" id="IPR036390">
    <property type="entry name" value="WH_DNA-bd_sf"/>
</dbReference>
<proteinExistence type="predicted"/>
<dbReference type="NCBIfam" id="NF033788">
    <property type="entry name" value="HTH_metalloreg"/>
    <property type="match status" value="1"/>
</dbReference>
<organism evidence="2 3">
    <name type="scientific">Actinomadura fulvescens</name>
    <dbReference type="NCBI Taxonomy" id="46160"/>
    <lineage>
        <taxon>Bacteria</taxon>
        <taxon>Bacillati</taxon>
        <taxon>Actinomycetota</taxon>
        <taxon>Actinomycetes</taxon>
        <taxon>Streptosporangiales</taxon>
        <taxon>Thermomonosporaceae</taxon>
        <taxon>Actinomadura</taxon>
    </lineage>
</organism>
<dbReference type="PANTHER" id="PTHR38600">
    <property type="entry name" value="TRANSCRIPTIONAL REGULATORY PROTEIN"/>
    <property type="match status" value="1"/>
</dbReference>
<dbReference type="SUPFAM" id="SSF46785">
    <property type="entry name" value="Winged helix' DNA-binding domain"/>
    <property type="match status" value="1"/>
</dbReference>
<reference evidence="2 3" key="1">
    <citation type="journal article" date="2019" name="Int. J. Syst. Evol. Microbiol.">
        <title>The Global Catalogue of Microorganisms (GCM) 10K type strain sequencing project: providing services to taxonomists for standard genome sequencing and annotation.</title>
        <authorList>
            <consortium name="The Broad Institute Genomics Platform"/>
            <consortium name="The Broad Institute Genome Sequencing Center for Infectious Disease"/>
            <person name="Wu L."/>
            <person name="Ma J."/>
        </authorList>
    </citation>
    <scope>NUCLEOTIDE SEQUENCE [LARGE SCALE GENOMIC DNA]</scope>
    <source>
        <strain evidence="2 3">JCM 6833</strain>
    </source>
</reference>
<dbReference type="InterPro" id="IPR036388">
    <property type="entry name" value="WH-like_DNA-bd_sf"/>
</dbReference>
<name>A0ABN3QKT6_9ACTN</name>
<evidence type="ECO:0000313" key="2">
    <source>
        <dbReference type="EMBL" id="GAA2628811.1"/>
    </source>
</evidence>
<evidence type="ECO:0000313" key="3">
    <source>
        <dbReference type="Proteomes" id="UP001501509"/>
    </source>
</evidence>
<dbReference type="Proteomes" id="UP001501509">
    <property type="component" value="Unassembled WGS sequence"/>
</dbReference>
<sequence length="108" mass="12543">MAEDQVFAALASPVRRRVLELLLERSPRPVTELAAGFAMARPSFSEHLRVLREAGLVSERRDGRQRLYRLEVQALEEVQDWLHPFERFWRERLAQLGDVLDDLDTEGS</sequence>
<accession>A0ABN3QKT6</accession>
<keyword evidence="3" id="KW-1185">Reference proteome</keyword>
<dbReference type="PRINTS" id="PR00778">
    <property type="entry name" value="HTHARSR"/>
</dbReference>
<dbReference type="InterPro" id="IPR001845">
    <property type="entry name" value="HTH_ArsR_DNA-bd_dom"/>
</dbReference>
<dbReference type="Pfam" id="PF12840">
    <property type="entry name" value="HTH_20"/>
    <property type="match status" value="1"/>
</dbReference>
<protein>
    <submittedName>
        <fullName evidence="2">Metalloregulator ArsR/SmtB family transcription factor</fullName>
    </submittedName>
</protein>
<evidence type="ECO:0000259" key="1">
    <source>
        <dbReference type="PROSITE" id="PS50987"/>
    </source>
</evidence>
<comment type="caution">
    <text evidence="2">The sequence shown here is derived from an EMBL/GenBank/DDBJ whole genome shotgun (WGS) entry which is preliminary data.</text>
</comment>
<dbReference type="EMBL" id="BAAATD010000014">
    <property type="protein sequence ID" value="GAA2628811.1"/>
    <property type="molecule type" value="Genomic_DNA"/>
</dbReference>
<dbReference type="RefSeq" id="WP_344547508.1">
    <property type="nucleotide sequence ID" value="NZ_BAAATD010000014.1"/>
</dbReference>